<comment type="caution">
    <text evidence="2">The sequence shown here is derived from an EMBL/GenBank/DDBJ whole genome shotgun (WGS) entry which is preliminary data.</text>
</comment>
<evidence type="ECO:0000313" key="2">
    <source>
        <dbReference type="EMBL" id="KAF9530312.1"/>
    </source>
</evidence>
<evidence type="ECO:0000313" key="3">
    <source>
        <dbReference type="Proteomes" id="UP000807306"/>
    </source>
</evidence>
<feature type="compositionally biased region" description="Polar residues" evidence="1">
    <location>
        <begin position="1"/>
        <end position="16"/>
    </location>
</feature>
<accession>A0A9P6JR24</accession>
<feature type="compositionally biased region" description="Polar residues" evidence="1">
    <location>
        <begin position="62"/>
        <end position="74"/>
    </location>
</feature>
<dbReference type="AlphaFoldDB" id="A0A9P6JR24"/>
<dbReference type="Proteomes" id="UP000807306">
    <property type="component" value="Unassembled WGS sequence"/>
</dbReference>
<dbReference type="OrthoDB" id="3143642at2759"/>
<proteinExistence type="predicted"/>
<organism evidence="2 3">
    <name type="scientific">Crepidotus variabilis</name>
    <dbReference type="NCBI Taxonomy" id="179855"/>
    <lineage>
        <taxon>Eukaryota</taxon>
        <taxon>Fungi</taxon>
        <taxon>Dikarya</taxon>
        <taxon>Basidiomycota</taxon>
        <taxon>Agaricomycotina</taxon>
        <taxon>Agaricomycetes</taxon>
        <taxon>Agaricomycetidae</taxon>
        <taxon>Agaricales</taxon>
        <taxon>Agaricineae</taxon>
        <taxon>Crepidotaceae</taxon>
        <taxon>Crepidotus</taxon>
    </lineage>
</organism>
<feature type="compositionally biased region" description="Basic and acidic residues" evidence="1">
    <location>
        <begin position="35"/>
        <end position="61"/>
    </location>
</feature>
<gene>
    <name evidence="2" type="ORF">CPB83DRAFT_851370</name>
</gene>
<name>A0A9P6JR24_9AGAR</name>
<feature type="region of interest" description="Disordered" evidence="1">
    <location>
        <begin position="1"/>
        <end position="92"/>
    </location>
</feature>
<protein>
    <submittedName>
        <fullName evidence="2">Uncharacterized protein</fullName>
    </submittedName>
</protein>
<evidence type="ECO:0000256" key="1">
    <source>
        <dbReference type="SAM" id="MobiDB-lite"/>
    </source>
</evidence>
<sequence>MSSQTKQTSISGTQSPPLEATGSDKPMGVSSIDGAKPEWVSDKDQRQEYFKTDSDHLHAQESRTQNQHQKQGETQAKKMGQSLAQSFEESRE</sequence>
<keyword evidence="3" id="KW-1185">Reference proteome</keyword>
<feature type="compositionally biased region" description="Polar residues" evidence="1">
    <location>
        <begin position="82"/>
        <end position="92"/>
    </location>
</feature>
<dbReference type="EMBL" id="MU157841">
    <property type="protein sequence ID" value="KAF9530312.1"/>
    <property type="molecule type" value="Genomic_DNA"/>
</dbReference>
<reference evidence="2" key="1">
    <citation type="submission" date="2020-11" db="EMBL/GenBank/DDBJ databases">
        <authorList>
            <consortium name="DOE Joint Genome Institute"/>
            <person name="Ahrendt S."/>
            <person name="Riley R."/>
            <person name="Andreopoulos W."/>
            <person name="Labutti K."/>
            <person name="Pangilinan J."/>
            <person name="Ruiz-Duenas F.J."/>
            <person name="Barrasa J.M."/>
            <person name="Sanchez-Garcia M."/>
            <person name="Camarero S."/>
            <person name="Miyauchi S."/>
            <person name="Serrano A."/>
            <person name="Linde D."/>
            <person name="Babiker R."/>
            <person name="Drula E."/>
            <person name="Ayuso-Fernandez I."/>
            <person name="Pacheco R."/>
            <person name="Padilla G."/>
            <person name="Ferreira P."/>
            <person name="Barriuso J."/>
            <person name="Kellner H."/>
            <person name="Castanera R."/>
            <person name="Alfaro M."/>
            <person name="Ramirez L."/>
            <person name="Pisabarro A.G."/>
            <person name="Kuo A."/>
            <person name="Tritt A."/>
            <person name="Lipzen A."/>
            <person name="He G."/>
            <person name="Yan M."/>
            <person name="Ng V."/>
            <person name="Cullen D."/>
            <person name="Martin F."/>
            <person name="Rosso M.-N."/>
            <person name="Henrissat B."/>
            <person name="Hibbett D."/>
            <person name="Martinez A.T."/>
            <person name="Grigoriev I.V."/>
        </authorList>
    </citation>
    <scope>NUCLEOTIDE SEQUENCE</scope>
    <source>
        <strain evidence="2">CBS 506.95</strain>
    </source>
</reference>